<accession>R0LIN1</accession>
<dbReference type="EMBL" id="KB742682">
    <property type="protein sequence ID" value="EOB05549.1"/>
    <property type="molecule type" value="Genomic_DNA"/>
</dbReference>
<keyword evidence="3" id="KW-1185">Reference proteome</keyword>
<reference evidence="3" key="1">
    <citation type="journal article" date="2013" name="Nat. Genet.">
        <title>The duck genome and transcriptome provide insight into an avian influenza virus reservoir species.</title>
        <authorList>
            <person name="Huang Y."/>
            <person name="Li Y."/>
            <person name="Burt D.W."/>
            <person name="Chen H."/>
            <person name="Zhang Y."/>
            <person name="Qian W."/>
            <person name="Kim H."/>
            <person name="Gan S."/>
            <person name="Zhao Y."/>
            <person name="Li J."/>
            <person name="Yi K."/>
            <person name="Feng H."/>
            <person name="Zhu P."/>
            <person name="Li B."/>
            <person name="Liu Q."/>
            <person name="Fairley S."/>
            <person name="Magor K.E."/>
            <person name="Du Z."/>
            <person name="Hu X."/>
            <person name="Goodman L."/>
            <person name="Tafer H."/>
            <person name="Vignal A."/>
            <person name="Lee T."/>
            <person name="Kim K.W."/>
            <person name="Sheng Z."/>
            <person name="An Y."/>
            <person name="Searle S."/>
            <person name="Herrero J."/>
            <person name="Groenen M.A."/>
            <person name="Crooijmans R.P."/>
            <person name="Faraut T."/>
            <person name="Cai Q."/>
            <person name="Webster R.G."/>
            <person name="Aldridge J.R."/>
            <person name="Warren W.C."/>
            <person name="Bartschat S."/>
            <person name="Kehr S."/>
            <person name="Marz M."/>
            <person name="Stadler P.F."/>
            <person name="Smith J."/>
            <person name="Kraus R.H."/>
            <person name="Zhao Y."/>
            <person name="Ren L."/>
            <person name="Fei J."/>
            <person name="Morisson M."/>
            <person name="Kaiser P."/>
            <person name="Griffin D.K."/>
            <person name="Rao M."/>
            <person name="Pitel F."/>
            <person name="Wang J."/>
            <person name="Li N."/>
        </authorList>
    </citation>
    <scope>NUCLEOTIDE SEQUENCE [LARGE SCALE GENOMIC DNA]</scope>
</reference>
<evidence type="ECO:0000313" key="2">
    <source>
        <dbReference type="EMBL" id="EOB05549.1"/>
    </source>
</evidence>
<name>R0LIN1_ANAPL</name>
<evidence type="ECO:0000256" key="1">
    <source>
        <dbReference type="SAM" id="MobiDB-lite"/>
    </source>
</evidence>
<proteinExistence type="predicted"/>
<organism evidence="2 3">
    <name type="scientific">Anas platyrhynchos</name>
    <name type="common">Mallard</name>
    <name type="synonym">Anas boschas</name>
    <dbReference type="NCBI Taxonomy" id="8839"/>
    <lineage>
        <taxon>Eukaryota</taxon>
        <taxon>Metazoa</taxon>
        <taxon>Chordata</taxon>
        <taxon>Craniata</taxon>
        <taxon>Vertebrata</taxon>
        <taxon>Euteleostomi</taxon>
        <taxon>Archelosauria</taxon>
        <taxon>Archosauria</taxon>
        <taxon>Dinosauria</taxon>
        <taxon>Saurischia</taxon>
        <taxon>Theropoda</taxon>
        <taxon>Coelurosauria</taxon>
        <taxon>Aves</taxon>
        <taxon>Neognathae</taxon>
        <taxon>Galloanserae</taxon>
        <taxon>Anseriformes</taxon>
        <taxon>Anatidae</taxon>
        <taxon>Anatinae</taxon>
        <taxon>Anas</taxon>
    </lineage>
</organism>
<dbReference type="AlphaFoldDB" id="R0LIN1"/>
<gene>
    <name evidence="2" type="ORF">Anapl_04520</name>
</gene>
<sequence>MQQCAGRGCSDRCGVPASCWQLCTIYRKQVALLAFSCAASALAQGYCLEIVVCRLPSQEGISCTAGISHLKQDGCLSPKPRYLYPVPHRSRALCRISQIPQTFMDELLKIMLELQAVKKLHPHNAQVKKASKIVIIAERLNAQAAVTETSLTDTAWVAEDNKFTQDQDGLQVLGEMKCCVTLHSLHPDDHGEFSHILSSCQMCLWVPESCRGGQLYAKTVGAAMPAGCVIPKSSPPALPMAMILTKACLDLGHDLGEEAPIEKSAVLPSKLLHNPSPSPMCESLHPEVKTSSPACSRLSSSPAQPEAGMGHGNDTLPMGEAPGKTSFLKASSHYTGLLGPLALWRQRMARGNVKAGQPSSHCTSLHTGDQLRVVSDSSCCNPASVWGGRRSSCQTLAAAGSSSRGRLPRWSMQCSPEYSSSIVLVPPPDWIHHHGSWLKKQQQNKEITNLLKLNGFRFG</sequence>
<feature type="compositionally biased region" description="Low complexity" evidence="1">
    <location>
        <begin position="291"/>
        <end position="303"/>
    </location>
</feature>
<feature type="region of interest" description="Disordered" evidence="1">
    <location>
        <begin position="278"/>
        <end position="321"/>
    </location>
</feature>
<dbReference type="Proteomes" id="UP000296049">
    <property type="component" value="Unassembled WGS sequence"/>
</dbReference>
<protein>
    <submittedName>
        <fullName evidence="2">Uncharacterized protein</fullName>
    </submittedName>
</protein>
<evidence type="ECO:0000313" key="3">
    <source>
        <dbReference type="Proteomes" id="UP000296049"/>
    </source>
</evidence>